<sequence>MVKKKSSSKTGFKVLKRHNQFKNPHVVLVGNGTLVNQAYNPIKGVKQVGEGIVGKAPLVKSKRFNNLQGKFVNVSPDQLNKIIISSGLHFKVKGNVLGMNENIMGSLYRSELMSLTQIFMQSDAAYQCIAEVGEQGLCEFKDLNQNQNSFQRKFADEVKMCDDMDRIIIYINNCLVEEKIGTQDCLEDVPAPKSTEVSAMHNKFTLIQNELVQVGTNMATLKKSYSKINESKHILGNIASLLDSHTRAAASKSINEANTGHAGPVFTSDSIAPEISDKRDREESELSFICGGINSAKTATFERLLWRISRGKVFVRTQPIDDDENPLFEGEAARSAFIIFFTGKQLKSKIMKVCDAFHSHTIECPDSPYDRRVALGQLEVRLADLRTVITKTLEYKNRILFGTSHQIKRWEIELLKMKSIYNILNFFNVDVTHKCFIGEAWIPTNEIENVKHALSIGAQKAECHVNPVISTLPTHEMHPTYHKLNKFTRGFQNIVDSYGIANYREVNPAPWTIISFPFLFAVMFGDSGHGIVMLLGAITLVALEKKIDAARITDEIFNTFYGGRYVVLLMGCFSIYTGLVYNDFYSKSINVFGSAWKNPYDHGLLDRLYSADNESSLVMDIELSFTKEDIYPFGLDPVWNLAKNKLNFMNPMKMKSSIVLGITQMVFGVFLSLANYIHRGSALDFFFMFIPQMLFLGCIFIYLCIQVIIKWVYFSVTPGFIFGQYYPSSNCAPSLLIGLINMFMVKSRDVGFVKENHANGTVWDQCYLQQWYPQQGNVEIGLLLIAVIAIPVMLFVKPIFQLIMHKKGMHVDVGHSDGDGTFNFGDIMVYQSIHTIEFALGCISHTASYLRLWALSLAHAQLSEVLWTMVLHISFGMKDYIGSIAIYIIFIAFAFLSVSILVFMEGLSAFLHALRLHWVEFQSKFYGGTGIQFNPFSFHHIIRLAQGLEN</sequence>
<organism evidence="1 2">
    <name type="scientific">Rhabditophanes sp. KR3021</name>
    <dbReference type="NCBI Taxonomy" id="114890"/>
    <lineage>
        <taxon>Eukaryota</taxon>
        <taxon>Metazoa</taxon>
        <taxon>Ecdysozoa</taxon>
        <taxon>Nematoda</taxon>
        <taxon>Chromadorea</taxon>
        <taxon>Rhabditida</taxon>
        <taxon>Tylenchina</taxon>
        <taxon>Panagrolaimomorpha</taxon>
        <taxon>Strongyloidoidea</taxon>
        <taxon>Alloionematidae</taxon>
        <taxon>Rhabditophanes</taxon>
    </lineage>
</organism>
<proteinExistence type="predicted"/>
<dbReference type="WBParaSite" id="RSKR_0000254000.1">
    <property type="protein sequence ID" value="RSKR_0000254000.1"/>
    <property type="gene ID" value="RSKR_0000254000"/>
</dbReference>
<evidence type="ECO:0000313" key="1">
    <source>
        <dbReference type="Proteomes" id="UP000095286"/>
    </source>
</evidence>
<dbReference type="Proteomes" id="UP000095286">
    <property type="component" value="Unplaced"/>
</dbReference>
<reference evidence="2" key="1">
    <citation type="submission" date="2016-11" db="UniProtKB">
        <authorList>
            <consortium name="WormBaseParasite"/>
        </authorList>
    </citation>
    <scope>IDENTIFICATION</scope>
    <source>
        <strain evidence="2">KR3021</strain>
    </source>
</reference>
<protein>
    <submittedName>
        <fullName evidence="2">V-type proton ATPase subunit a</fullName>
    </submittedName>
</protein>
<accession>A0AC35TP80</accession>
<name>A0AC35TP80_9BILA</name>
<evidence type="ECO:0000313" key="2">
    <source>
        <dbReference type="WBParaSite" id="RSKR_0000254000.1"/>
    </source>
</evidence>